<gene>
    <name evidence="2" type="ORF">Poly30_55420</name>
</gene>
<feature type="compositionally biased region" description="Low complexity" evidence="1">
    <location>
        <begin position="69"/>
        <end position="78"/>
    </location>
</feature>
<feature type="compositionally biased region" description="Basic residues" evidence="1">
    <location>
        <begin position="56"/>
        <end position="66"/>
    </location>
</feature>
<sequence>MTSAFHNDTKFCSCCNEYVSYLASIESSYCIQCGAEVRMLSQADWSALQAKLAARKSKGGRPRKDARRTAAAAARAAA</sequence>
<accession>A0A518F0W1</accession>
<reference evidence="2 3" key="1">
    <citation type="submission" date="2019-02" db="EMBL/GenBank/DDBJ databases">
        <title>Deep-cultivation of Planctomycetes and their phenomic and genomic characterization uncovers novel biology.</title>
        <authorList>
            <person name="Wiegand S."/>
            <person name="Jogler M."/>
            <person name="Boedeker C."/>
            <person name="Pinto D."/>
            <person name="Vollmers J."/>
            <person name="Rivas-Marin E."/>
            <person name="Kohn T."/>
            <person name="Peeters S.H."/>
            <person name="Heuer A."/>
            <person name="Rast P."/>
            <person name="Oberbeckmann S."/>
            <person name="Bunk B."/>
            <person name="Jeske O."/>
            <person name="Meyerdierks A."/>
            <person name="Storesund J.E."/>
            <person name="Kallscheuer N."/>
            <person name="Luecker S."/>
            <person name="Lage O.M."/>
            <person name="Pohl T."/>
            <person name="Merkel B.J."/>
            <person name="Hornburger P."/>
            <person name="Mueller R.-W."/>
            <person name="Bruemmer F."/>
            <person name="Labrenz M."/>
            <person name="Spormann A.M."/>
            <person name="Op den Camp H."/>
            <person name="Overmann J."/>
            <person name="Amann R."/>
            <person name="Jetten M.S.M."/>
            <person name="Mascher T."/>
            <person name="Medema M.H."/>
            <person name="Devos D.P."/>
            <person name="Kaster A.-K."/>
            <person name="Ovreas L."/>
            <person name="Rohde M."/>
            <person name="Galperin M.Y."/>
            <person name="Jogler C."/>
        </authorList>
    </citation>
    <scope>NUCLEOTIDE SEQUENCE [LARGE SCALE GENOMIC DNA]</scope>
    <source>
        <strain evidence="2 3">Poly30</strain>
    </source>
</reference>
<dbReference type="Proteomes" id="UP000320390">
    <property type="component" value="Chromosome"/>
</dbReference>
<dbReference type="AlphaFoldDB" id="A0A518F0W1"/>
<name>A0A518F0W1_9BACT</name>
<feature type="region of interest" description="Disordered" evidence="1">
    <location>
        <begin position="56"/>
        <end position="78"/>
    </location>
</feature>
<proteinExistence type="predicted"/>
<keyword evidence="3" id="KW-1185">Reference proteome</keyword>
<protein>
    <submittedName>
        <fullName evidence="2">Uncharacterized protein</fullName>
    </submittedName>
</protein>
<evidence type="ECO:0000313" key="2">
    <source>
        <dbReference type="EMBL" id="QDV09981.1"/>
    </source>
</evidence>
<dbReference type="EMBL" id="CP036434">
    <property type="protein sequence ID" value="QDV09981.1"/>
    <property type="molecule type" value="Genomic_DNA"/>
</dbReference>
<organism evidence="2 3">
    <name type="scientific">Saltatorellus ferox</name>
    <dbReference type="NCBI Taxonomy" id="2528018"/>
    <lineage>
        <taxon>Bacteria</taxon>
        <taxon>Pseudomonadati</taxon>
        <taxon>Planctomycetota</taxon>
        <taxon>Planctomycetia</taxon>
        <taxon>Planctomycetia incertae sedis</taxon>
        <taxon>Saltatorellus</taxon>
    </lineage>
</organism>
<dbReference type="RefSeq" id="WP_145205349.1">
    <property type="nucleotide sequence ID" value="NZ_CP036434.1"/>
</dbReference>
<evidence type="ECO:0000256" key="1">
    <source>
        <dbReference type="SAM" id="MobiDB-lite"/>
    </source>
</evidence>
<evidence type="ECO:0000313" key="3">
    <source>
        <dbReference type="Proteomes" id="UP000320390"/>
    </source>
</evidence>